<proteinExistence type="predicted"/>
<protein>
    <submittedName>
        <fullName evidence="1">Uncharacterized protein</fullName>
    </submittedName>
</protein>
<evidence type="ECO:0000313" key="2">
    <source>
        <dbReference type="Proteomes" id="UP000494106"/>
    </source>
</evidence>
<dbReference type="Proteomes" id="UP000494106">
    <property type="component" value="Unassembled WGS sequence"/>
</dbReference>
<name>A0A8S0YSD6_ARCPL</name>
<organism evidence="1 2">
    <name type="scientific">Arctia plantaginis</name>
    <name type="common">Wood tiger moth</name>
    <name type="synonym">Phalaena plantaginis</name>
    <dbReference type="NCBI Taxonomy" id="874455"/>
    <lineage>
        <taxon>Eukaryota</taxon>
        <taxon>Metazoa</taxon>
        <taxon>Ecdysozoa</taxon>
        <taxon>Arthropoda</taxon>
        <taxon>Hexapoda</taxon>
        <taxon>Insecta</taxon>
        <taxon>Pterygota</taxon>
        <taxon>Neoptera</taxon>
        <taxon>Endopterygota</taxon>
        <taxon>Lepidoptera</taxon>
        <taxon>Glossata</taxon>
        <taxon>Ditrysia</taxon>
        <taxon>Noctuoidea</taxon>
        <taxon>Erebidae</taxon>
        <taxon>Arctiinae</taxon>
        <taxon>Arctia</taxon>
    </lineage>
</organism>
<comment type="caution">
    <text evidence="1">The sequence shown here is derived from an EMBL/GenBank/DDBJ whole genome shotgun (WGS) entry which is preliminary data.</text>
</comment>
<sequence length="84" mass="9007">MVEGKAYKYRSGALAALGVRVDDGRGARRASNDVAAPLRALLRRHDRSAPAQPHGRAAGFAAATTHVTRARTLARRDLVARAYV</sequence>
<dbReference type="AlphaFoldDB" id="A0A8S0YSD6"/>
<dbReference type="EMBL" id="CADEBC010000066">
    <property type="protein sequence ID" value="CAB3221659.1"/>
    <property type="molecule type" value="Genomic_DNA"/>
</dbReference>
<gene>
    <name evidence="1" type="ORF">APLA_LOCUS667</name>
</gene>
<evidence type="ECO:0000313" key="1">
    <source>
        <dbReference type="EMBL" id="CAB3221659.1"/>
    </source>
</evidence>
<keyword evidence="2" id="KW-1185">Reference proteome</keyword>
<accession>A0A8S0YSD6</accession>
<reference evidence="1 2" key="1">
    <citation type="submission" date="2020-04" db="EMBL/GenBank/DDBJ databases">
        <authorList>
            <person name="Wallbank WR R."/>
            <person name="Pardo Diaz C."/>
            <person name="Kozak K."/>
            <person name="Martin S."/>
            <person name="Jiggins C."/>
            <person name="Moest M."/>
            <person name="Warren A I."/>
            <person name="Byers J.R.P. K."/>
            <person name="Montejo-Kovacevich G."/>
            <person name="Yen C E."/>
        </authorList>
    </citation>
    <scope>NUCLEOTIDE SEQUENCE [LARGE SCALE GENOMIC DNA]</scope>
</reference>